<organism evidence="7 8">
    <name type="scientific">Faecalibacillus faecis</name>
    <dbReference type="NCBI Taxonomy" id="1982628"/>
    <lineage>
        <taxon>Bacteria</taxon>
        <taxon>Bacillati</taxon>
        <taxon>Bacillota</taxon>
        <taxon>Erysipelotrichia</taxon>
        <taxon>Erysipelotrichales</taxon>
        <taxon>Coprobacillaceae</taxon>
        <taxon>Faecalibacillus</taxon>
    </lineage>
</organism>
<dbReference type="Gene3D" id="3.40.50.300">
    <property type="entry name" value="P-loop containing nucleotide triphosphate hydrolases"/>
    <property type="match status" value="1"/>
</dbReference>
<feature type="transmembrane region" description="Helical" evidence="6">
    <location>
        <begin position="20"/>
        <end position="40"/>
    </location>
</feature>
<dbReference type="PANTHER" id="PTHR43823">
    <property type="entry name" value="SPORULATION PROTEIN YKVU"/>
    <property type="match status" value="1"/>
</dbReference>
<dbReference type="AlphaFoldDB" id="A0A2T3FLC8"/>
<keyword evidence="2" id="KW-1003">Cell membrane</keyword>
<protein>
    <submittedName>
        <fullName evidence="7">MATE family efflux transporter</fullName>
    </submittedName>
</protein>
<dbReference type="InterPro" id="IPR002528">
    <property type="entry name" value="MATE_fam"/>
</dbReference>
<evidence type="ECO:0000256" key="4">
    <source>
        <dbReference type="ARBA" id="ARBA00022989"/>
    </source>
</evidence>
<dbReference type="RefSeq" id="WP_106988796.1">
    <property type="nucleotide sequence ID" value="NZ_PYLP01000025.1"/>
</dbReference>
<dbReference type="NCBIfam" id="TIGR00797">
    <property type="entry name" value="matE"/>
    <property type="match status" value="1"/>
</dbReference>
<dbReference type="GeneID" id="77471840"/>
<evidence type="ECO:0000313" key="8">
    <source>
        <dbReference type="Proteomes" id="UP000241201"/>
    </source>
</evidence>
<keyword evidence="4 6" id="KW-1133">Transmembrane helix</keyword>
<keyword evidence="8" id="KW-1185">Reference proteome</keyword>
<feature type="transmembrane region" description="Helical" evidence="6">
    <location>
        <begin position="365"/>
        <end position="386"/>
    </location>
</feature>
<evidence type="ECO:0000256" key="2">
    <source>
        <dbReference type="ARBA" id="ARBA00022475"/>
    </source>
</evidence>
<comment type="subcellular location">
    <subcellularLocation>
        <location evidence="1">Cell membrane</location>
        <topology evidence="1">Multi-pass membrane protein</topology>
    </subcellularLocation>
</comment>
<evidence type="ECO:0000256" key="1">
    <source>
        <dbReference type="ARBA" id="ARBA00004651"/>
    </source>
</evidence>
<dbReference type="PANTHER" id="PTHR43823:SF3">
    <property type="entry name" value="MULTIDRUG EXPORT PROTEIN MEPA"/>
    <property type="match status" value="1"/>
</dbReference>
<evidence type="ECO:0000256" key="6">
    <source>
        <dbReference type="SAM" id="Phobius"/>
    </source>
</evidence>
<keyword evidence="5 6" id="KW-0472">Membrane</keyword>
<feature type="transmembrane region" description="Helical" evidence="6">
    <location>
        <begin position="322"/>
        <end position="345"/>
    </location>
</feature>
<feature type="transmembrane region" description="Helical" evidence="6">
    <location>
        <begin position="288"/>
        <end position="310"/>
    </location>
</feature>
<dbReference type="Pfam" id="PF13189">
    <property type="entry name" value="Cytidylate_kin2"/>
    <property type="match status" value="1"/>
</dbReference>
<sequence length="644" mass="72012">MEKNKMAVVPLKKLFWKMGLPMIISMVLQALYNVIDSIFITNMKSDGVIANQALTLAFPIQLLIIAIGVGTGVGINALLSKSLGEQNKDKVNKIAGTGIFLSICIYIIFLIFGLFGSESFIRLFAGNNQHVIAMGTIYLKICCCFSYGSIGFTVYERLLQSTGKTHFSTIAQISGALTNIILDYIFIYPMKMGVAGAALATIIGQFVSLFIAMYFHYFKNKEINVNLCYIKANFSLIKGIYLIGASAALMQGLLAVMMAGMNAILGLAQVDPVILIGSFGIYYKIQQIALFSAFGLSNTIISILSFNYGMKDRKRIDECIKYGIVDTIIVSLIITLLFELLAHPLSQLFGLSGSTQEMINICSTALHIASLGFVFMGISVAIQGVLQSIGYAFRPLMIALLRLVIFCFPIAYCFTLTKSVTTLVWWTFPISELLTVIVSLILLKKSYNERISSVKNESITNNLVIAISREHGTNGKEIARQIAKELNIEFYDKEKIKEFALEHGFVSNKENEDYIYSQFLSLDINKNSIILLSNVIKEIARKGNCVIVGRAADYILREDDHLVKIFLYAPLEYRINKVMEIYNDSREDAIKYIDKSDYSRKSYYEVISNRTWGDKSNYDLCLDCKLGNETIKNLICNYVKSINE</sequence>
<proteinExistence type="predicted"/>
<dbReference type="GO" id="GO:0042910">
    <property type="term" value="F:xenobiotic transmembrane transporter activity"/>
    <property type="evidence" value="ECO:0007669"/>
    <property type="project" value="InterPro"/>
</dbReference>
<dbReference type="EMBL" id="PYLP01000025">
    <property type="protein sequence ID" value="PST36075.1"/>
    <property type="molecule type" value="Genomic_DNA"/>
</dbReference>
<feature type="transmembrane region" description="Helical" evidence="6">
    <location>
        <begin position="194"/>
        <end position="218"/>
    </location>
</feature>
<dbReference type="InterPro" id="IPR027417">
    <property type="entry name" value="P-loop_NTPase"/>
</dbReference>
<feature type="transmembrane region" description="Helical" evidence="6">
    <location>
        <begin position="398"/>
        <end position="417"/>
    </location>
</feature>
<dbReference type="Pfam" id="PF01554">
    <property type="entry name" value="MatE"/>
    <property type="match status" value="2"/>
</dbReference>
<gene>
    <name evidence="7" type="ORF">C7U55_12180</name>
</gene>
<dbReference type="InterPro" id="IPR051327">
    <property type="entry name" value="MATE_MepA_subfamily"/>
</dbReference>
<keyword evidence="3 6" id="KW-0812">Transmembrane</keyword>
<feature type="transmembrane region" description="Helical" evidence="6">
    <location>
        <begin position="239"/>
        <end position="268"/>
    </location>
</feature>
<dbReference type="Proteomes" id="UP000241201">
    <property type="component" value="Unassembled WGS sequence"/>
</dbReference>
<accession>A0A2T3FLC8</accession>
<feature type="transmembrane region" description="Helical" evidence="6">
    <location>
        <begin position="60"/>
        <end position="79"/>
    </location>
</feature>
<evidence type="ECO:0000256" key="5">
    <source>
        <dbReference type="ARBA" id="ARBA00023136"/>
    </source>
</evidence>
<comment type="caution">
    <text evidence="7">The sequence shown here is derived from an EMBL/GenBank/DDBJ whole genome shotgun (WGS) entry which is preliminary data.</text>
</comment>
<feature type="transmembrane region" description="Helical" evidence="6">
    <location>
        <begin position="167"/>
        <end position="188"/>
    </location>
</feature>
<feature type="transmembrane region" description="Helical" evidence="6">
    <location>
        <begin position="423"/>
        <end position="443"/>
    </location>
</feature>
<feature type="transmembrane region" description="Helical" evidence="6">
    <location>
        <begin position="91"/>
        <end position="115"/>
    </location>
</feature>
<name>A0A2T3FLC8_9FIRM</name>
<dbReference type="GO" id="GO:0005886">
    <property type="term" value="C:plasma membrane"/>
    <property type="evidence" value="ECO:0007669"/>
    <property type="project" value="UniProtKB-SubCell"/>
</dbReference>
<dbReference type="GO" id="GO:0015297">
    <property type="term" value="F:antiporter activity"/>
    <property type="evidence" value="ECO:0007669"/>
    <property type="project" value="InterPro"/>
</dbReference>
<evidence type="ECO:0000256" key="3">
    <source>
        <dbReference type="ARBA" id="ARBA00022692"/>
    </source>
</evidence>
<feature type="transmembrane region" description="Helical" evidence="6">
    <location>
        <begin position="135"/>
        <end position="155"/>
    </location>
</feature>
<reference evidence="8" key="1">
    <citation type="submission" date="2018-03" db="EMBL/GenBank/DDBJ databases">
        <title>Lachnoclostridium SNUG30370 gen.nov., sp.nov., isolated from human faeces.</title>
        <authorList>
            <person name="Seo B."/>
            <person name="Jeon K."/>
            <person name="Ko G."/>
        </authorList>
    </citation>
    <scope>NUCLEOTIDE SEQUENCE [LARGE SCALE GENOMIC DNA]</scope>
    <source>
        <strain evidence="8">SNUG30370</strain>
    </source>
</reference>
<dbReference type="SUPFAM" id="SSF52540">
    <property type="entry name" value="P-loop containing nucleoside triphosphate hydrolases"/>
    <property type="match status" value="1"/>
</dbReference>
<evidence type="ECO:0000313" key="7">
    <source>
        <dbReference type="EMBL" id="PST36075.1"/>
    </source>
</evidence>